<sequence>MSGNSRPGDYCHSRPLGRSADRRSRFLTDRRGTATDRLILTRSGEGRGYHPCVSLLGDLRRTVAEWQARRVLHRLMDTVGVPGLRSAALEPGLAALVDQHAAAVRDILRESGTRTSGGVAVLAPSDTDARLRLAAYARGLLDEQRRAGAAVALPQNGIWRPRDWTTIRLIAVCQLSRG</sequence>
<evidence type="ECO:0000256" key="1">
    <source>
        <dbReference type="SAM" id="MobiDB-lite"/>
    </source>
</evidence>
<protein>
    <submittedName>
        <fullName evidence="2">Uncharacterized protein</fullName>
    </submittedName>
</protein>
<keyword evidence="3" id="KW-1185">Reference proteome</keyword>
<name>A0ABN2MZP6_9PSEU</name>
<evidence type="ECO:0000313" key="2">
    <source>
        <dbReference type="EMBL" id="GAA1846052.1"/>
    </source>
</evidence>
<dbReference type="Pfam" id="PF19939">
    <property type="entry name" value="DUF6401"/>
    <property type="match status" value="1"/>
</dbReference>
<accession>A0ABN2MZP6</accession>
<gene>
    <name evidence="2" type="ORF">GCM10009836_27050</name>
</gene>
<dbReference type="InterPro" id="IPR045647">
    <property type="entry name" value="DUF6401"/>
</dbReference>
<dbReference type="EMBL" id="BAAAQK010000005">
    <property type="protein sequence ID" value="GAA1846052.1"/>
    <property type="molecule type" value="Genomic_DNA"/>
</dbReference>
<proteinExistence type="predicted"/>
<comment type="caution">
    <text evidence="2">The sequence shown here is derived from an EMBL/GenBank/DDBJ whole genome shotgun (WGS) entry which is preliminary data.</text>
</comment>
<evidence type="ECO:0000313" key="3">
    <source>
        <dbReference type="Proteomes" id="UP001500449"/>
    </source>
</evidence>
<reference evidence="2 3" key="1">
    <citation type="journal article" date="2019" name="Int. J. Syst. Evol. Microbiol.">
        <title>The Global Catalogue of Microorganisms (GCM) 10K type strain sequencing project: providing services to taxonomists for standard genome sequencing and annotation.</title>
        <authorList>
            <consortium name="The Broad Institute Genomics Platform"/>
            <consortium name="The Broad Institute Genome Sequencing Center for Infectious Disease"/>
            <person name="Wu L."/>
            <person name="Ma J."/>
        </authorList>
    </citation>
    <scope>NUCLEOTIDE SEQUENCE [LARGE SCALE GENOMIC DNA]</scope>
    <source>
        <strain evidence="2 3">JCM 16009</strain>
    </source>
</reference>
<organism evidence="2 3">
    <name type="scientific">Pseudonocardia ailaonensis</name>
    <dbReference type="NCBI Taxonomy" id="367279"/>
    <lineage>
        <taxon>Bacteria</taxon>
        <taxon>Bacillati</taxon>
        <taxon>Actinomycetota</taxon>
        <taxon>Actinomycetes</taxon>
        <taxon>Pseudonocardiales</taxon>
        <taxon>Pseudonocardiaceae</taxon>
        <taxon>Pseudonocardia</taxon>
    </lineage>
</organism>
<feature type="region of interest" description="Disordered" evidence="1">
    <location>
        <begin position="1"/>
        <end position="27"/>
    </location>
</feature>
<dbReference type="Proteomes" id="UP001500449">
    <property type="component" value="Unassembled WGS sequence"/>
</dbReference>